<comment type="similarity">
    <text evidence="2 9">Belongs to the ADP/ATP translocase tlc family.</text>
</comment>
<evidence type="ECO:0000256" key="7">
    <source>
        <dbReference type="ARBA" id="ARBA00022989"/>
    </source>
</evidence>
<keyword evidence="4 9" id="KW-0812">Transmembrane</keyword>
<protein>
    <recommendedName>
        <fullName evidence="9">ADP,ATP carrier protein</fullName>
    </recommendedName>
</protein>
<accession>A0AAV1IHD1</accession>
<keyword evidence="8 9" id="KW-0472">Membrane</keyword>
<evidence type="ECO:0000256" key="8">
    <source>
        <dbReference type="ARBA" id="ARBA00023136"/>
    </source>
</evidence>
<feature type="transmembrane region" description="Helical" evidence="9">
    <location>
        <begin position="215"/>
        <end position="234"/>
    </location>
</feature>
<feature type="transmembrane region" description="Helical" evidence="9">
    <location>
        <begin position="302"/>
        <end position="326"/>
    </location>
</feature>
<dbReference type="Proteomes" id="UP001314263">
    <property type="component" value="Unassembled WGS sequence"/>
</dbReference>
<organism evidence="11 12">
    <name type="scientific">Coccomyxa viridis</name>
    <dbReference type="NCBI Taxonomy" id="1274662"/>
    <lineage>
        <taxon>Eukaryota</taxon>
        <taxon>Viridiplantae</taxon>
        <taxon>Chlorophyta</taxon>
        <taxon>core chlorophytes</taxon>
        <taxon>Trebouxiophyceae</taxon>
        <taxon>Trebouxiophyceae incertae sedis</taxon>
        <taxon>Coccomyxaceae</taxon>
        <taxon>Coccomyxa</taxon>
    </lineage>
</organism>
<feature type="compositionally biased region" description="Low complexity" evidence="10">
    <location>
        <begin position="493"/>
        <end position="507"/>
    </location>
</feature>
<evidence type="ECO:0000256" key="2">
    <source>
        <dbReference type="ARBA" id="ARBA00007127"/>
    </source>
</evidence>
<dbReference type="GO" id="GO:0005471">
    <property type="term" value="F:ATP:ADP antiporter activity"/>
    <property type="evidence" value="ECO:0007669"/>
    <property type="project" value="InterPro"/>
</dbReference>
<dbReference type="GO" id="GO:0005524">
    <property type="term" value="F:ATP binding"/>
    <property type="evidence" value="ECO:0007669"/>
    <property type="project" value="UniProtKB-KW"/>
</dbReference>
<evidence type="ECO:0000313" key="11">
    <source>
        <dbReference type="EMBL" id="CAK0786632.1"/>
    </source>
</evidence>
<dbReference type="AlphaFoldDB" id="A0AAV1IHD1"/>
<evidence type="ECO:0000256" key="9">
    <source>
        <dbReference type="RuleBase" id="RU363121"/>
    </source>
</evidence>
<keyword evidence="6 9" id="KW-0067">ATP-binding</keyword>
<name>A0AAV1IHD1_9CHLO</name>
<feature type="transmembrane region" description="Helical" evidence="9">
    <location>
        <begin position="180"/>
        <end position="203"/>
    </location>
</feature>
<evidence type="ECO:0000256" key="3">
    <source>
        <dbReference type="ARBA" id="ARBA00022448"/>
    </source>
</evidence>
<feature type="transmembrane region" description="Helical" evidence="9">
    <location>
        <begin position="430"/>
        <end position="458"/>
    </location>
</feature>
<dbReference type="Pfam" id="PF03219">
    <property type="entry name" value="TLC"/>
    <property type="match status" value="1"/>
</dbReference>
<dbReference type="GO" id="GO:0031969">
    <property type="term" value="C:chloroplast membrane"/>
    <property type="evidence" value="ECO:0007669"/>
    <property type="project" value="UniProtKB-SubCell"/>
</dbReference>
<keyword evidence="9" id="KW-0934">Plastid</keyword>
<feature type="region of interest" description="Disordered" evidence="10">
    <location>
        <begin position="476"/>
        <end position="530"/>
    </location>
</feature>
<evidence type="ECO:0000256" key="5">
    <source>
        <dbReference type="ARBA" id="ARBA00022741"/>
    </source>
</evidence>
<evidence type="ECO:0000256" key="6">
    <source>
        <dbReference type="ARBA" id="ARBA00022840"/>
    </source>
</evidence>
<evidence type="ECO:0000256" key="10">
    <source>
        <dbReference type="SAM" id="MobiDB-lite"/>
    </source>
</evidence>
<dbReference type="PANTHER" id="PTHR31187:SF1">
    <property type="entry name" value="ADP,ATP CARRIER PROTEIN 1"/>
    <property type="match status" value="1"/>
</dbReference>
<sequence length="584" mass="62818">MQVQASRGIGVFTGNFVHLPLWQKLAPLALIFFCATFNHTLLVNMKDAIVVTSSGAETLPFLASFQLPASLAFFVIYGRIIDLHLPRSLTFALVVAPLLAAYAGFALFLYPAADMLHPHGFTAALAPMLPVGLHGLLKVAENWTYSLFFLMAELWGAVVISVLFWTLANEVCTVKEAKTIYPLMGIAANVALVAAGNFMKLVSASLASELTCLRVLMATVLVLTAVIFGTEVWVERRIAVDSYIEPVGQKKKKATLSDALAVLRSSPMIFALCLMVISYGVGHRLFEFAWKGQLRLQYPSALAYQGVLADVSIATGYVTIALMVGGRLVFQHLGWAVAAFITPAVLMLFGGAFFAFSLSGSASTASWAVFAGAITQVCARSSKFSLFDPAKEMAYIQMSRKEKSKGKAAVDLIGSQIGKSGASWVTQALLLFYGSISAAMPVIAGIFGCVVTSFFFAVNGLRKEMLANENSKMADSAEDKLVSSEKKPPAQKPGPAGESHVKAQQQHVEQHAEQHAASTNGMDGQSEAGEVGVNGYNVLESAPRRQPADVSVQAAPARLKSIRRRALFGSSWRRRHDVPISLVQ</sequence>
<feature type="transmembrane region" description="Helical" evidence="9">
    <location>
        <begin position="259"/>
        <end position="282"/>
    </location>
</feature>
<feature type="transmembrane region" description="Helical" evidence="9">
    <location>
        <begin position="89"/>
        <end position="110"/>
    </location>
</feature>
<feature type="transmembrane region" description="Helical" evidence="9">
    <location>
        <begin position="59"/>
        <end position="77"/>
    </location>
</feature>
<evidence type="ECO:0000256" key="4">
    <source>
        <dbReference type="ARBA" id="ARBA00022692"/>
    </source>
</evidence>
<feature type="transmembrane region" description="Helical" evidence="9">
    <location>
        <begin position="21"/>
        <end position="39"/>
    </location>
</feature>
<keyword evidence="12" id="KW-1185">Reference proteome</keyword>
<feature type="transmembrane region" description="Helical" evidence="9">
    <location>
        <begin position="333"/>
        <end position="356"/>
    </location>
</feature>
<dbReference type="InterPro" id="IPR004667">
    <property type="entry name" value="ADP_ATP_car_bac_type"/>
</dbReference>
<keyword evidence="5 9" id="KW-0547">Nucleotide-binding</keyword>
<comment type="subcellular location">
    <subcellularLocation>
        <location evidence="1">Membrane</location>
        <topology evidence="1">Multi-pass membrane protein</topology>
    </subcellularLocation>
    <subcellularLocation>
        <location evidence="9">Plastid</location>
        <location evidence="9">Chloroplast membrane</location>
        <topology evidence="9">Multi-pass membrane protein</topology>
    </subcellularLocation>
</comment>
<evidence type="ECO:0000313" key="12">
    <source>
        <dbReference type="Proteomes" id="UP001314263"/>
    </source>
</evidence>
<dbReference type="PANTHER" id="PTHR31187">
    <property type="match status" value="1"/>
</dbReference>
<comment type="caution">
    <text evidence="11">The sequence shown here is derived from an EMBL/GenBank/DDBJ whole genome shotgun (WGS) entry which is preliminary data.</text>
</comment>
<keyword evidence="7 9" id="KW-1133">Transmembrane helix</keyword>
<proteinExistence type="inferred from homology"/>
<dbReference type="EMBL" id="CAUYUE010000015">
    <property type="protein sequence ID" value="CAK0786632.1"/>
    <property type="molecule type" value="Genomic_DNA"/>
</dbReference>
<feature type="compositionally biased region" description="Basic and acidic residues" evidence="10">
    <location>
        <begin position="476"/>
        <end position="488"/>
    </location>
</feature>
<keyword evidence="9" id="KW-0150">Chloroplast</keyword>
<feature type="transmembrane region" description="Helical" evidence="9">
    <location>
        <begin position="143"/>
        <end position="168"/>
    </location>
</feature>
<gene>
    <name evidence="11" type="ORF">CVIRNUC_009846</name>
</gene>
<reference evidence="11 12" key="1">
    <citation type="submission" date="2023-10" db="EMBL/GenBank/DDBJ databases">
        <authorList>
            <person name="Maclean D."/>
            <person name="Macfadyen A."/>
        </authorList>
    </citation>
    <scope>NUCLEOTIDE SEQUENCE [LARGE SCALE GENOMIC DNA]</scope>
</reference>
<evidence type="ECO:0000256" key="1">
    <source>
        <dbReference type="ARBA" id="ARBA00004141"/>
    </source>
</evidence>
<keyword evidence="3 9" id="KW-0813">Transport</keyword>